<dbReference type="RefSeq" id="WP_091392825.1">
    <property type="nucleotide sequence ID" value="NZ_FNQY01000002.1"/>
</dbReference>
<reference evidence="2 3" key="1">
    <citation type="submission" date="2016-10" db="EMBL/GenBank/DDBJ databases">
        <authorList>
            <person name="de Groot N.N."/>
        </authorList>
    </citation>
    <scope>NUCLEOTIDE SEQUENCE [LARGE SCALE GENOMIC DNA]</scope>
    <source>
        <strain evidence="2 3">Vu-144</strain>
    </source>
</reference>
<dbReference type="EMBL" id="FNQY01000002">
    <property type="protein sequence ID" value="SDZ80313.1"/>
    <property type="molecule type" value="Genomic_DNA"/>
</dbReference>
<dbReference type="OrthoDB" id="199095at2"/>
<feature type="domain" description="Glycosyltransferase 2-like" evidence="1">
    <location>
        <begin position="6"/>
        <end position="157"/>
    </location>
</feature>
<keyword evidence="3" id="KW-1185">Reference proteome</keyword>
<dbReference type="Gene3D" id="3.90.550.10">
    <property type="entry name" value="Spore Coat Polysaccharide Biosynthesis Protein SpsA, Chain A"/>
    <property type="match status" value="1"/>
</dbReference>
<dbReference type="Pfam" id="PF00535">
    <property type="entry name" value="Glycos_transf_2"/>
    <property type="match status" value="1"/>
</dbReference>
<evidence type="ECO:0000313" key="3">
    <source>
        <dbReference type="Proteomes" id="UP000199041"/>
    </source>
</evidence>
<protein>
    <submittedName>
        <fullName evidence="2">Glycosyltransferase involved in cell wall bisynthesis</fullName>
    </submittedName>
</protein>
<dbReference type="AlphaFoldDB" id="A0A1H3VZR4"/>
<sequence>MNPVFSICVTTYNMAEFLDRAIQSILSQNFNFNIEVLICNDCSTDETIKILENYSKYSNFTIINNIENQGVLKSLSHLLKIAQGEYIALLDADDYWNSINHLQLHYEVYKTNSKIGFIFGNYLIEAEDQIQEQYGYHSSFKFPENNQFEFSLLSYPILTSTSSFRRALLMEEEIEEYIKYNFPTSDYGIYLGLMLKTKGSYLHQTTTTYNFRNNSQSRKIDIYARINHFIKRHTIADYFISKHTIPDSLASKREFLFNQKILLASWLSNNPEFIKEKSNKLSILQFLKYNPKATYIFIASKNKLLYRIFRPWVLRNRAPGK</sequence>
<dbReference type="PANTHER" id="PTHR22916">
    <property type="entry name" value="GLYCOSYLTRANSFERASE"/>
    <property type="match status" value="1"/>
</dbReference>
<organism evidence="2 3">
    <name type="scientific">Arachidicoccus rhizosphaerae</name>
    <dbReference type="NCBI Taxonomy" id="551991"/>
    <lineage>
        <taxon>Bacteria</taxon>
        <taxon>Pseudomonadati</taxon>
        <taxon>Bacteroidota</taxon>
        <taxon>Chitinophagia</taxon>
        <taxon>Chitinophagales</taxon>
        <taxon>Chitinophagaceae</taxon>
        <taxon>Arachidicoccus</taxon>
    </lineage>
</organism>
<dbReference type="InterPro" id="IPR029044">
    <property type="entry name" value="Nucleotide-diphossugar_trans"/>
</dbReference>
<evidence type="ECO:0000259" key="1">
    <source>
        <dbReference type="Pfam" id="PF00535"/>
    </source>
</evidence>
<name>A0A1H3VZR4_9BACT</name>
<accession>A0A1H3VZR4</accession>
<dbReference type="GO" id="GO:0016758">
    <property type="term" value="F:hexosyltransferase activity"/>
    <property type="evidence" value="ECO:0007669"/>
    <property type="project" value="UniProtKB-ARBA"/>
</dbReference>
<dbReference type="STRING" id="551991.SAMN05192529_10211"/>
<dbReference type="SUPFAM" id="SSF53448">
    <property type="entry name" value="Nucleotide-diphospho-sugar transferases"/>
    <property type="match status" value="1"/>
</dbReference>
<keyword evidence="2" id="KW-0808">Transferase</keyword>
<proteinExistence type="predicted"/>
<dbReference type="Proteomes" id="UP000199041">
    <property type="component" value="Unassembled WGS sequence"/>
</dbReference>
<evidence type="ECO:0000313" key="2">
    <source>
        <dbReference type="EMBL" id="SDZ80313.1"/>
    </source>
</evidence>
<dbReference type="PANTHER" id="PTHR22916:SF3">
    <property type="entry name" value="UDP-GLCNAC:BETAGAL BETA-1,3-N-ACETYLGLUCOSAMINYLTRANSFERASE-LIKE PROTEIN 1"/>
    <property type="match status" value="1"/>
</dbReference>
<dbReference type="InterPro" id="IPR001173">
    <property type="entry name" value="Glyco_trans_2-like"/>
</dbReference>
<gene>
    <name evidence="2" type="ORF">SAMN05192529_10211</name>
</gene>